<organism evidence="2 3">
    <name type="scientific">Pseudoalteromonas haloplanktis</name>
    <name type="common">Alteromonas haloplanktis</name>
    <dbReference type="NCBI Taxonomy" id="228"/>
    <lineage>
        <taxon>Bacteria</taxon>
        <taxon>Pseudomonadati</taxon>
        <taxon>Pseudomonadota</taxon>
        <taxon>Gammaproteobacteria</taxon>
        <taxon>Alteromonadales</taxon>
        <taxon>Pseudoalteromonadaceae</taxon>
        <taxon>Pseudoalteromonas</taxon>
    </lineage>
</organism>
<dbReference type="Pfam" id="PF00903">
    <property type="entry name" value="Glyoxalase"/>
    <property type="match status" value="1"/>
</dbReference>
<dbReference type="Gene3D" id="3.10.180.10">
    <property type="entry name" value="2,3-Dihydroxybiphenyl 1,2-Dioxygenase, domain 1"/>
    <property type="match status" value="1"/>
</dbReference>
<evidence type="ECO:0000313" key="2">
    <source>
        <dbReference type="EMBL" id="MDQ9092866.1"/>
    </source>
</evidence>
<dbReference type="RefSeq" id="WP_309039320.1">
    <property type="nucleotide sequence ID" value="NZ_JAVIFY010000011.1"/>
</dbReference>
<feature type="domain" description="VOC" evidence="1">
    <location>
        <begin position="8"/>
        <end position="120"/>
    </location>
</feature>
<reference evidence="2 3" key="1">
    <citation type="submission" date="2023-08" db="EMBL/GenBank/DDBJ databases">
        <title>Pseudoalteromonas haloplanktis LL1 genome.</title>
        <authorList>
            <person name="Wu S."/>
        </authorList>
    </citation>
    <scope>NUCLEOTIDE SEQUENCE [LARGE SCALE GENOMIC DNA]</scope>
    <source>
        <strain evidence="2 3">LL1</strain>
    </source>
</reference>
<dbReference type="SUPFAM" id="SSF54593">
    <property type="entry name" value="Glyoxalase/Bleomycin resistance protein/Dihydroxybiphenyl dioxygenase"/>
    <property type="match status" value="1"/>
</dbReference>
<comment type="caution">
    <text evidence="2">The sequence shown here is derived from an EMBL/GenBank/DDBJ whole genome shotgun (WGS) entry which is preliminary data.</text>
</comment>
<evidence type="ECO:0000313" key="3">
    <source>
        <dbReference type="Proteomes" id="UP001226574"/>
    </source>
</evidence>
<dbReference type="PROSITE" id="PS51819">
    <property type="entry name" value="VOC"/>
    <property type="match status" value="1"/>
</dbReference>
<dbReference type="Proteomes" id="UP001226574">
    <property type="component" value="Unassembled WGS sequence"/>
</dbReference>
<gene>
    <name evidence="2" type="ORF">RC083_14890</name>
</gene>
<dbReference type="InterPro" id="IPR029068">
    <property type="entry name" value="Glyas_Bleomycin-R_OHBP_Dase"/>
</dbReference>
<name>A0ABU1BGJ0_PSEHA</name>
<dbReference type="EMBL" id="JAVIFY010000011">
    <property type="protein sequence ID" value="MDQ9092866.1"/>
    <property type="molecule type" value="Genomic_DNA"/>
</dbReference>
<evidence type="ECO:0000259" key="1">
    <source>
        <dbReference type="PROSITE" id="PS51819"/>
    </source>
</evidence>
<proteinExistence type="predicted"/>
<keyword evidence="3" id="KW-1185">Reference proteome</keyword>
<accession>A0ABU1BGJ0</accession>
<dbReference type="InterPro" id="IPR004360">
    <property type="entry name" value="Glyas_Fos-R_dOase_dom"/>
</dbReference>
<protein>
    <submittedName>
        <fullName evidence="2">VOC family protein</fullName>
    </submittedName>
</protein>
<sequence length="129" mass="14200">MTLPLLSGIDHCHLNVVNLTDAVVWYKAVLGFHVVPELAFWDEGKGPLTLQDSAASVRLALFEREGTSKGVAFGATGEQFIAWLKHFADLGVKTVVADHKVTYSVYFQDLSGNSHEITSHDYLYIAAHI</sequence>
<dbReference type="InterPro" id="IPR037523">
    <property type="entry name" value="VOC_core"/>
</dbReference>